<protein>
    <submittedName>
        <fullName evidence="2">Uncharacterized protein</fullName>
    </submittedName>
</protein>
<dbReference type="AlphaFoldDB" id="A0A9Q3D8N9"/>
<accession>A0A9Q3D8N9</accession>
<organism evidence="2 3">
    <name type="scientific">Austropuccinia psidii MF-1</name>
    <dbReference type="NCBI Taxonomy" id="1389203"/>
    <lineage>
        <taxon>Eukaryota</taxon>
        <taxon>Fungi</taxon>
        <taxon>Dikarya</taxon>
        <taxon>Basidiomycota</taxon>
        <taxon>Pucciniomycotina</taxon>
        <taxon>Pucciniomycetes</taxon>
        <taxon>Pucciniales</taxon>
        <taxon>Sphaerophragmiaceae</taxon>
        <taxon>Austropuccinia</taxon>
    </lineage>
</organism>
<feature type="compositionally biased region" description="Pro residues" evidence="1">
    <location>
        <begin position="69"/>
        <end position="83"/>
    </location>
</feature>
<reference evidence="2" key="1">
    <citation type="submission" date="2021-03" db="EMBL/GenBank/DDBJ databases">
        <title>Draft genome sequence of rust myrtle Austropuccinia psidii MF-1, a brazilian biotype.</title>
        <authorList>
            <person name="Quecine M.C."/>
            <person name="Pachon D.M.R."/>
            <person name="Bonatelli M.L."/>
            <person name="Correr F.H."/>
            <person name="Franceschini L.M."/>
            <person name="Leite T.F."/>
            <person name="Margarido G.R.A."/>
            <person name="Almeida C.A."/>
            <person name="Ferrarezi J.A."/>
            <person name="Labate C.A."/>
        </authorList>
    </citation>
    <scope>NUCLEOTIDE SEQUENCE</scope>
    <source>
        <strain evidence="2">MF-1</strain>
    </source>
</reference>
<sequence>MATAPCPSAFRHGDLRKSDDCSEVRTHRQIVFSRFERPADFRLLIASFLGQNSFGLDTKHLDPLLLLSEPPPALRSTTPPPNGPHGADREDIMNEPLCFHLLIPLVKTTQRQSFDQVNQLVRLVASLVDPEL</sequence>
<dbReference type="Proteomes" id="UP000765509">
    <property type="component" value="Unassembled WGS sequence"/>
</dbReference>
<name>A0A9Q3D8N9_9BASI</name>
<evidence type="ECO:0000313" key="3">
    <source>
        <dbReference type="Proteomes" id="UP000765509"/>
    </source>
</evidence>
<evidence type="ECO:0000313" key="2">
    <source>
        <dbReference type="EMBL" id="MBW0498000.1"/>
    </source>
</evidence>
<comment type="caution">
    <text evidence="2">The sequence shown here is derived from an EMBL/GenBank/DDBJ whole genome shotgun (WGS) entry which is preliminary data.</text>
</comment>
<feature type="region of interest" description="Disordered" evidence="1">
    <location>
        <begin position="67"/>
        <end position="90"/>
    </location>
</feature>
<proteinExistence type="predicted"/>
<gene>
    <name evidence="2" type="ORF">O181_037715</name>
</gene>
<evidence type="ECO:0000256" key="1">
    <source>
        <dbReference type="SAM" id="MobiDB-lite"/>
    </source>
</evidence>
<keyword evidence="3" id="KW-1185">Reference proteome</keyword>
<dbReference type="EMBL" id="AVOT02014508">
    <property type="protein sequence ID" value="MBW0498000.1"/>
    <property type="molecule type" value="Genomic_DNA"/>
</dbReference>